<feature type="compositionally biased region" description="Low complexity" evidence="1">
    <location>
        <begin position="56"/>
        <end position="66"/>
    </location>
</feature>
<name>A0A4C1WWH5_EUMVA</name>
<comment type="caution">
    <text evidence="2">The sequence shown here is derived from an EMBL/GenBank/DDBJ whole genome shotgun (WGS) entry which is preliminary data.</text>
</comment>
<proteinExistence type="predicted"/>
<evidence type="ECO:0000256" key="1">
    <source>
        <dbReference type="SAM" id="MobiDB-lite"/>
    </source>
</evidence>
<accession>A0A4C1WWH5</accession>
<keyword evidence="3" id="KW-1185">Reference proteome</keyword>
<protein>
    <submittedName>
        <fullName evidence="2">Uncharacterized protein</fullName>
    </submittedName>
</protein>
<dbReference type="AlphaFoldDB" id="A0A4C1WWH5"/>
<dbReference type="EMBL" id="BGZK01000659">
    <property type="protein sequence ID" value="GBP54992.1"/>
    <property type="molecule type" value="Genomic_DNA"/>
</dbReference>
<feature type="region of interest" description="Disordered" evidence="1">
    <location>
        <begin position="54"/>
        <end position="86"/>
    </location>
</feature>
<dbReference type="Proteomes" id="UP000299102">
    <property type="component" value="Unassembled WGS sequence"/>
</dbReference>
<gene>
    <name evidence="2" type="ORF">EVAR_34466_1</name>
</gene>
<reference evidence="2 3" key="1">
    <citation type="journal article" date="2019" name="Commun. Biol.">
        <title>The bagworm genome reveals a unique fibroin gene that provides high tensile strength.</title>
        <authorList>
            <person name="Kono N."/>
            <person name="Nakamura H."/>
            <person name="Ohtoshi R."/>
            <person name="Tomita M."/>
            <person name="Numata K."/>
            <person name="Arakawa K."/>
        </authorList>
    </citation>
    <scope>NUCLEOTIDE SEQUENCE [LARGE SCALE GENOMIC DNA]</scope>
</reference>
<evidence type="ECO:0000313" key="2">
    <source>
        <dbReference type="EMBL" id="GBP54992.1"/>
    </source>
</evidence>
<organism evidence="2 3">
    <name type="scientific">Eumeta variegata</name>
    <name type="common">Bagworm moth</name>
    <name type="synonym">Eumeta japonica</name>
    <dbReference type="NCBI Taxonomy" id="151549"/>
    <lineage>
        <taxon>Eukaryota</taxon>
        <taxon>Metazoa</taxon>
        <taxon>Ecdysozoa</taxon>
        <taxon>Arthropoda</taxon>
        <taxon>Hexapoda</taxon>
        <taxon>Insecta</taxon>
        <taxon>Pterygota</taxon>
        <taxon>Neoptera</taxon>
        <taxon>Endopterygota</taxon>
        <taxon>Lepidoptera</taxon>
        <taxon>Glossata</taxon>
        <taxon>Ditrysia</taxon>
        <taxon>Tineoidea</taxon>
        <taxon>Psychidae</taxon>
        <taxon>Oiketicinae</taxon>
        <taxon>Eumeta</taxon>
    </lineage>
</organism>
<sequence length="86" mass="9562">MHPTQYTQKIIDTDSVKQKDIEIDSMRRHQLTQGFRCERGVRGPLVRRCNMSARQPVPVGPAGPVARDTFSSPAPTLAAPTHIHTT</sequence>
<evidence type="ECO:0000313" key="3">
    <source>
        <dbReference type="Proteomes" id="UP000299102"/>
    </source>
</evidence>